<gene>
    <name evidence="1" type="ORF">GCM10022212_07820</name>
</gene>
<reference evidence="2" key="1">
    <citation type="journal article" date="2019" name="Int. J. Syst. Evol. Microbiol.">
        <title>The Global Catalogue of Microorganisms (GCM) 10K type strain sequencing project: providing services to taxonomists for standard genome sequencing and annotation.</title>
        <authorList>
            <consortium name="The Broad Institute Genomics Platform"/>
            <consortium name="The Broad Institute Genome Sequencing Center for Infectious Disease"/>
            <person name="Wu L."/>
            <person name="Ma J."/>
        </authorList>
    </citation>
    <scope>NUCLEOTIDE SEQUENCE [LARGE SCALE GENOMIC DNA]</scope>
    <source>
        <strain evidence="2">JCM 16673</strain>
    </source>
</reference>
<sequence length="103" mass="11586">MRSCFLGVLIIDRNVTDAAIGWQPGQQLQEYRGWNDQWLVQSRVDSSPCLMENKASVEVTTLEWVVGFNHHRPIEPLGDIPPAKGEANYFNQLGTAVTEPVFT</sequence>
<proteinExistence type="predicted"/>
<dbReference type="Proteomes" id="UP001501353">
    <property type="component" value="Unassembled WGS sequence"/>
</dbReference>
<name>A0ABP7SRU7_9BURK</name>
<dbReference type="EMBL" id="BAAAZE010000005">
    <property type="protein sequence ID" value="GAA4015426.1"/>
    <property type="molecule type" value="Genomic_DNA"/>
</dbReference>
<organism evidence="1 2">
    <name type="scientific">Actimicrobium antarcticum</name>
    <dbReference type="NCBI Taxonomy" id="1051899"/>
    <lineage>
        <taxon>Bacteria</taxon>
        <taxon>Pseudomonadati</taxon>
        <taxon>Pseudomonadota</taxon>
        <taxon>Betaproteobacteria</taxon>
        <taxon>Burkholderiales</taxon>
        <taxon>Oxalobacteraceae</taxon>
        <taxon>Actimicrobium</taxon>
    </lineage>
</organism>
<comment type="caution">
    <text evidence="1">The sequence shown here is derived from an EMBL/GenBank/DDBJ whole genome shotgun (WGS) entry which is preliminary data.</text>
</comment>
<evidence type="ECO:0000313" key="1">
    <source>
        <dbReference type="EMBL" id="GAA4015426.1"/>
    </source>
</evidence>
<keyword evidence="2" id="KW-1185">Reference proteome</keyword>
<protein>
    <submittedName>
        <fullName evidence="1">Uncharacterized protein</fullName>
    </submittedName>
</protein>
<accession>A0ABP7SRU7</accession>
<evidence type="ECO:0000313" key="2">
    <source>
        <dbReference type="Proteomes" id="UP001501353"/>
    </source>
</evidence>